<dbReference type="AlphaFoldDB" id="A0AAD7QLY8"/>
<dbReference type="InterPro" id="IPR018865">
    <property type="entry name" value="STK19-like"/>
</dbReference>
<reference evidence="2" key="1">
    <citation type="submission" date="2023-03" db="EMBL/GenBank/DDBJ databases">
        <title>Near-Complete genome sequence of Lipomyces tetrasporous NRRL Y-64009, an oleaginous yeast capable of growing on lignocellulosic hydrolysates.</title>
        <authorList>
            <consortium name="Lawrence Berkeley National Laboratory"/>
            <person name="Jagtap S.S."/>
            <person name="Liu J.-J."/>
            <person name="Walukiewicz H.E."/>
            <person name="Pangilinan J."/>
            <person name="Lipzen A."/>
            <person name="Ahrendt S."/>
            <person name="Koriabine M."/>
            <person name="Cobaugh K."/>
            <person name="Salamov A."/>
            <person name="Yoshinaga Y."/>
            <person name="Ng V."/>
            <person name="Daum C."/>
            <person name="Grigoriev I.V."/>
            <person name="Slininger P.J."/>
            <person name="Dien B.S."/>
            <person name="Jin Y.-S."/>
            <person name="Rao C.V."/>
        </authorList>
    </citation>
    <scope>NUCLEOTIDE SEQUENCE</scope>
    <source>
        <strain evidence="2">NRRL Y-64009</strain>
    </source>
</reference>
<evidence type="ECO:0000313" key="2">
    <source>
        <dbReference type="EMBL" id="KAJ8097518.1"/>
    </source>
</evidence>
<dbReference type="EMBL" id="JARPMG010000011">
    <property type="protein sequence ID" value="KAJ8097518.1"/>
    <property type="molecule type" value="Genomic_DNA"/>
</dbReference>
<dbReference type="GO" id="GO:0016301">
    <property type="term" value="F:kinase activity"/>
    <property type="evidence" value="ECO:0007669"/>
    <property type="project" value="UniProtKB-KW"/>
</dbReference>
<keyword evidence="2" id="KW-0808">Transferase</keyword>
<name>A0AAD7QLY8_9ASCO</name>
<gene>
    <name evidence="2" type="ORF">POJ06DRAFT_261596</name>
</gene>
<keyword evidence="3" id="KW-1185">Reference proteome</keyword>
<dbReference type="Proteomes" id="UP001217417">
    <property type="component" value="Unassembled WGS sequence"/>
</dbReference>
<dbReference type="PANTHER" id="PTHR15243:SF0">
    <property type="entry name" value="SERINE_THREONINE-PROTEIN KINASE 19"/>
    <property type="match status" value="1"/>
</dbReference>
<sequence length="323" mass="36465">MSVRLTASLSSTVRRNKRKREILGSAVLHAAEYEQDVSGGGTDSEVPGSARKRERKLEITNLIVAIEGEMAELSDITIGIRSILSRMWDAVPETGTRLNRDGIAELLRFRKSIPPIVMTSHLHALFPYDPTFIERELQRVAEEGLVRKMVVNQNAGDMVIESSDYFRVLREMKHSNKISNIDSFDKFEDLLKSKPAVTRLSTDDLNAASITEDEGIRDLLSVGFLVLSGLPGVYLISVPNVGSFLKLAFRSRKWVINSLAKPKWKEMLEKSIHERWDANVKSRWREFRGVSFEWVMMEVKGGGWCEPFGTPGGRGWKLTGKKE</sequence>
<dbReference type="RefSeq" id="XP_056040968.1">
    <property type="nucleotide sequence ID" value="XM_056188640.1"/>
</dbReference>
<dbReference type="GeneID" id="80883806"/>
<comment type="similarity">
    <text evidence="1">Belongs to the STK19 family.</text>
</comment>
<proteinExistence type="inferred from homology"/>
<protein>
    <submittedName>
        <fullName evidence="2">Serine-threonine protein kinase 19-domain-containing protein</fullName>
    </submittedName>
</protein>
<dbReference type="Pfam" id="PF10494">
    <property type="entry name" value="Stk19"/>
    <property type="match status" value="2"/>
</dbReference>
<dbReference type="GO" id="GO:0046579">
    <property type="term" value="P:positive regulation of Ras protein signal transduction"/>
    <property type="evidence" value="ECO:0007669"/>
    <property type="project" value="TreeGrafter"/>
</dbReference>
<dbReference type="PANTHER" id="PTHR15243">
    <property type="entry name" value="SERINE/THREONINE-PROTEIN KINASE 19"/>
    <property type="match status" value="1"/>
</dbReference>
<evidence type="ECO:0000256" key="1">
    <source>
        <dbReference type="ARBA" id="ARBA00093458"/>
    </source>
</evidence>
<accession>A0AAD7QLY8</accession>
<comment type="caution">
    <text evidence="2">The sequence shown here is derived from an EMBL/GenBank/DDBJ whole genome shotgun (WGS) entry which is preliminary data.</text>
</comment>
<keyword evidence="2" id="KW-0418">Kinase</keyword>
<organism evidence="2 3">
    <name type="scientific">Lipomyces tetrasporus</name>
    <dbReference type="NCBI Taxonomy" id="54092"/>
    <lineage>
        <taxon>Eukaryota</taxon>
        <taxon>Fungi</taxon>
        <taxon>Dikarya</taxon>
        <taxon>Ascomycota</taxon>
        <taxon>Saccharomycotina</taxon>
        <taxon>Lipomycetes</taxon>
        <taxon>Lipomycetales</taxon>
        <taxon>Lipomycetaceae</taxon>
        <taxon>Lipomyces</taxon>
    </lineage>
</organism>
<evidence type="ECO:0000313" key="3">
    <source>
        <dbReference type="Proteomes" id="UP001217417"/>
    </source>
</evidence>